<dbReference type="RefSeq" id="WP_241035324.1">
    <property type="nucleotide sequence ID" value="NZ_BAAAJF010000023.1"/>
</dbReference>
<dbReference type="EMBL" id="JAKXMK010000004">
    <property type="protein sequence ID" value="MCH6165301.1"/>
    <property type="molecule type" value="Genomic_DNA"/>
</dbReference>
<reference evidence="1 2" key="1">
    <citation type="submission" date="2022-03" db="EMBL/GenBank/DDBJ databases">
        <title>Pseudonocardia alaer sp. nov., a novel actinomycete isolated from reed forest soil.</title>
        <authorList>
            <person name="Wang L."/>
        </authorList>
    </citation>
    <scope>NUCLEOTIDE SEQUENCE [LARGE SCALE GENOMIC DNA]</scope>
    <source>
        <strain evidence="1 2">Y-16303</strain>
    </source>
</reference>
<sequence length="149" mass="15671">MLFLAALIGTAINGATPSSRAADSAAPAVPLVPHRVINSRDWQLIVKDPDAHEGERIIVYGRVTQFDAATGNDTFRASVDSVDHPGNVYAFDTNTILNGNASALKDVVIDDLFRAEVTVAGSMSYGTQIGGSTTVPMLTVDTIKVIGRG</sequence>
<protein>
    <submittedName>
        <fullName evidence="1">Uncharacterized protein</fullName>
    </submittedName>
</protein>
<gene>
    <name evidence="1" type="ORF">MMF94_06380</name>
</gene>
<comment type="caution">
    <text evidence="1">The sequence shown here is derived from an EMBL/GenBank/DDBJ whole genome shotgun (WGS) entry which is preliminary data.</text>
</comment>
<evidence type="ECO:0000313" key="1">
    <source>
        <dbReference type="EMBL" id="MCH6165301.1"/>
    </source>
</evidence>
<dbReference type="Proteomes" id="UP001299970">
    <property type="component" value="Unassembled WGS sequence"/>
</dbReference>
<proteinExistence type="predicted"/>
<name>A0ABS9T9U2_9PSEU</name>
<keyword evidence="2" id="KW-1185">Reference proteome</keyword>
<organism evidence="1 2">
    <name type="scientific">Pseudonocardia alaniniphila</name>
    <dbReference type="NCBI Taxonomy" id="75291"/>
    <lineage>
        <taxon>Bacteria</taxon>
        <taxon>Bacillati</taxon>
        <taxon>Actinomycetota</taxon>
        <taxon>Actinomycetes</taxon>
        <taxon>Pseudonocardiales</taxon>
        <taxon>Pseudonocardiaceae</taxon>
        <taxon>Pseudonocardia</taxon>
    </lineage>
</organism>
<evidence type="ECO:0000313" key="2">
    <source>
        <dbReference type="Proteomes" id="UP001299970"/>
    </source>
</evidence>
<accession>A0ABS9T9U2</accession>